<dbReference type="Gene3D" id="3.40.190.10">
    <property type="entry name" value="Periplasmic binding protein-like II"/>
    <property type="match status" value="2"/>
</dbReference>
<sequence>MHTKNAGILIVLVCLVLSFLIVFFHLTAPQNQDAPLTTPRLVLAHDKGNMPWFHQSFSRHGKKAESEIGTGFIPAASPSTDLYMSQMKARLPTPRAPALFTWWSAWRVKELVEKGLVNDLTHIWDRYADEYPREIRDAYTIDGKVYGFPYSVEYWPIWYNKPLFEKLGIKEPETWGEFMAACRKLKAASVPPVATTLQMKWYACIWFAALVMGEDPLLYEQLCNGEVRYTDVRVKKAVTIWTDMIGKGYFTDPSLNLFTNGGHLWSNEDFGMVLCGSWYYSTILRRQGVKKADIGVFILPPHNPAAQKSIMLESGPVLTAANSPHRNQAEALSDWWMSEAGSRHFANIFRSYSANRKIGAGHLQPVRQKLLSAIEKQDCRIVNRYWEATPAPIVDAALENFTRLILNPGEKDAVLAEMDNTAEACWAQIRRIDEK</sequence>
<accession>A0A7W0C7D7</accession>
<reference evidence="3 4" key="1">
    <citation type="submission" date="2020-07" db="EMBL/GenBank/DDBJ databases">
        <title>Genomic Encyclopedia of Type Strains, Phase IV (KMG-IV): sequencing the most valuable type-strain genomes for metagenomic binning, comparative biology and taxonomic classification.</title>
        <authorList>
            <person name="Goeker M."/>
        </authorList>
    </citation>
    <scope>NUCLEOTIDE SEQUENCE [LARGE SCALE GENOMIC DNA]</scope>
    <source>
        <strain evidence="3 4">DSM 17721</strain>
    </source>
</reference>
<evidence type="ECO:0000313" key="3">
    <source>
        <dbReference type="EMBL" id="MBA2880514.1"/>
    </source>
</evidence>
<gene>
    <name evidence="3" type="ORF">HNR65_000832</name>
</gene>
<evidence type="ECO:0000256" key="2">
    <source>
        <dbReference type="ARBA" id="ARBA00008520"/>
    </source>
</evidence>
<comment type="caution">
    <text evidence="3">The sequence shown here is derived from an EMBL/GenBank/DDBJ whole genome shotgun (WGS) entry which is preliminary data.</text>
</comment>
<name>A0A7W0C7D7_9BACT</name>
<comment type="similarity">
    <text evidence="2">Belongs to the bacterial solute-binding protein 1 family.</text>
</comment>
<evidence type="ECO:0000256" key="1">
    <source>
        <dbReference type="ARBA" id="ARBA00004418"/>
    </source>
</evidence>
<evidence type="ECO:0000313" key="4">
    <source>
        <dbReference type="Proteomes" id="UP000525298"/>
    </source>
</evidence>
<dbReference type="PANTHER" id="PTHR43649">
    <property type="entry name" value="ARABINOSE-BINDING PROTEIN-RELATED"/>
    <property type="match status" value="1"/>
</dbReference>
<dbReference type="PANTHER" id="PTHR43649:SF14">
    <property type="entry name" value="BLR3389 PROTEIN"/>
    <property type="match status" value="1"/>
</dbReference>
<proteinExistence type="inferred from homology"/>
<dbReference type="GO" id="GO:0042597">
    <property type="term" value="C:periplasmic space"/>
    <property type="evidence" value="ECO:0007669"/>
    <property type="project" value="UniProtKB-SubCell"/>
</dbReference>
<dbReference type="Pfam" id="PF01547">
    <property type="entry name" value="SBP_bac_1"/>
    <property type="match status" value="1"/>
</dbReference>
<organism evidence="3 4">
    <name type="scientific">Desulfosalsimonas propionicica</name>
    <dbReference type="NCBI Taxonomy" id="332175"/>
    <lineage>
        <taxon>Bacteria</taxon>
        <taxon>Pseudomonadati</taxon>
        <taxon>Thermodesulfobacteriota</taxon>
        <taxon>Desulfobacteria</taxon>
        <taxon>Desulfobacterales</taxon>
        <taxon>Desulfosalsimonadaceae</taxon>
        <taxon>Desulfosalsimonas</taxon>
    </lineage>
</organism>
<dbReference type="InterPro" id="IPR050490">
    <property type="entry name" value="Bact_solute-bd_prot1"/>
</dbReference>
<keyword evidence="4" id="KW-1185">Reference proteome</keyword>
<comment type="subcellular location">
    <subcellularLocation>
        <location evidence="1">Periplasm</location>
    </subcellularLocation>
</comment>
<dbReference type="EMBL" id="JACDUS010000002">
    <property type="protein sequence ID" value="MBA2880514.1"/>
    <property type="molecule type" value="Genomic_DNA"/>
</dbReference>
<dbReference type="SUPFAM" id="SSF53850">
    <property type="entry name" value="Periplasmic binding protein-like II"/>
    <property type="match status" value="1"/>
</dbReference>
<dbReference type="InterPro" id="IPR006059">
    <property type="entry name" value="SBP"/>
</dbReference>
<dbReference type="AlphaFoldDB" id="A0A7W0C7D7"/>
<dbReference type="RefSeq" id="WP_181550191.1">
    <property type="nucleotide sequence ID" value="NZ_JACDUS010000002.1"/>
</dbReference>
<dbReference type="Proteomes" id="UP000525298">
    <property type="component" value="Unassembled WGS sequence"/>
</dbReference>
<protein>
    <submittedName>
        <fullName evidence="3">ABC-type glycerol-3-phosphate transport system substrate-binding protein</fullName>
    </submittedName>
</protein>